<dbReference type="InterPro" id="IPR001387">
    <property type="entry name" value="Cro/C1-type_HTH"/>
</dbReference>
<evidence type="ECO:0000256" key="1">
    <source>
        <dbReference type="ARBA" id="ARBA00023125"/>
    </source>
</evidence>
<gene>
    <name evidence="3" type="ORF">A3F54_03395</name>
</gene>
<dbReference type="InterPro" id="IPR010982">
    <property type="entry name" value="Lambda_DNA-bd_dom_sf"/>
</dbReference>
<dbReference type="SUPFAM" id="SSF47413">
    <property type="entry name" value="lambda repressor-like DNA-binding domains"/>
    <property type="match status" value="1"/>
</dbReference>
<dbReference type="Pfam" id="PF01381">
    <property type="entry name" value="HTH_3"/>
    <property type="match status" value="1"/>
</dbReference>
<sequence>MKSYKTLKNQLLTDKQIRKAYDDLGPEFELIHMLIETRIRKGLTQKALAQKIGTKQSAISRLERGTYNPTVAFLRKLAKALGTDLHISFS</sequence>
<dbReference type="InterPro" id="IPR050807">
    <property type="entry name" value="TransReg_Diox_bact_type"/>
</dbReference>
<dbReference type="STRING" id="1798542.A3F54_03395"/>
<accession>A0A1G2B7M9</accession>
<name>A0A1G2B7M9_9BACT</name>
<dbReference type="SMART" id="SM00530">
    <property type="entry name" value="HTH_XRE"/>
    <property type="match status" value="1"/>
</dbReference>
<dbReference type="AlphaFoldDB" id="A0A1G2B7M9"/>
<evidence type="ECO:0000313" key="4">
    <source>
        <dbReference type="Proteomes" id="UP000176952"/>
    </source>
</evidence>
<dbReference type="PANTHER" id="PTHR46797">
    <property type="entry name" value="HTH-TYPE TRANSCRIPTIONAL REGULATOR"/>
    <property type="match status" value="1"/>
</dbReference>
<keyword evidence="1" id="KW-0238">DNA-binding</keyword>
<feature type="domain" description="HTH cro/C1-type" evidence="2">
    <location>
        <begin position="34"/>
        <end position="88"/>
    </location>
</feature>
<organism evidence="3 4">
    <name type="scientific">Candidatus Kerfeldbacteria bacterium RIFCSPHIGHO2_12_FULL_48_17</name>
    <dbReference type="NCBI Taxonomy" id="1798542"/>
    <lineage>
        <taxon>Bacteria</taxon>
        <taxon>Candidatus Kerfeldiibacteriota</taxon>
    </lineage>
</organism>
<evidence type="ECO:0000259" key="2">
    <source>
        <dbReference type="PROSITE" id="PS50943"/>
    </source>
</evidence>
<dbReference type="Proteomes" id="UP000176952">
    <property type="component" value="Unassembled WGS sequence"/>
</dbReference>
<evidence type="ECO:0000313" key="3">
    <source>
        <dbReference type="EMBL" id="OGY84227.1"/>
    </source>
</evidence>
<proteinExistence type="predicted"/>
<dbReference type="GO" id="GO:0005829">
    <property type="term" value="C:cytosol"/>
    <property type="evidence" value="ECO:0007669"/>
    <property type="project" value="TreeGrafter"/>
</dbReference>
<reference evidence="3 4" key="1">
    <citation type="journal article" date="2016" name="Nat. Commun.">
        <title>Thousands of microbial genomes shed light on interconnected biogeochemical processes in an aquifer system.</title>
        <authorList>
            <person name="Anantharaman K."/>
            <person name="Brown C.T."/>
            <person name="Hug L.A."/>
            <person name="Sharon I."/>
            <person name="Castelle C.J."/>
            <person name="Probst A.J."/>
            <person name="Thomas B.C."/>
            <person name="Singh A."/>
            <person name="Wilkins M.J."/>
            <person name="Karaoz U."/>
            <person name="Brodie E.L."/>
            <person name="Williams K.H."/>
            <person name="Hubbard S.S."/>
            <person name="Banfield J.F."/>
        </authorList>
    </citation>
    <scope>NUCLEOTIDE SEQUENCE [LARGE SCALE GENOMIC DNA]</scope>
</reference>
<dbReference type="PANTHER" id="PTHR46797:SF1">
    <property type="entry name" value="METHYLPHOSPHONATE SYNTHASE"/>
    <property type="match status" value="1"/>
</dbReference>
<dbReference type="CDD" id="cd00093">
    <property type="entry name" value="HTH_XRE"/>
    <property type="match status" value="1"/>
</dbReference>
<dbReference type="Gene3D" id="1.10.260.40">
    <property type="entry name" value="lambda repressor-like DNA-binding domains"/>
    <property type="match status" value="1"/>
</dbReference>
<protein>
    <submittedName>
        <fullName evidence="3">Transcriptional regulator</fullName>
    </submittedName>
</protein>
<comment type="caution">
    <text evidence="3">The sequence shown here is derived from an EMBL/GenBank/DDBJ whole genome shotgun (WGS) entry which is preliminary data.</text>
</comment>
<dbReference type="EMBL" id="MHKD01000016">
    <property type="protein sequence ID" value="OGY84227.1"/>
    <property type="molecule type" value="Genomic_DNA"/>
</dbReference>
<dbReference type="GO" id="GO:0003700">
    <property type="term" value="F:DNA-binding transcription factor activity"/>
    <property type="evidence" value="ECO:0007669"/>
    <property type="project" value="TreeGrafter"/>
</dbReference>
<dbReference type="GO" id="GO:0003677">
    <property type="term" value="F:DNA binding"/>
    <property type="evidence" value="ECO:0007669"/>
    <property type="project" value="UniProtKB-KW"/>
</dbReference>
<dbReference type="PROSITE" id="PS50943">
    <property type="entry name" value="HTH_CROC1"/>
    <property type="match status" value="1"/>
</dbReference>